<name>A0A1T8VUP6_9MYCO</name>
<dbReference type="AlphaFoldDB" id="A0A1T8VUP6"/>
<evidence type="ECO:0000313" key="3">
    <source>
        <dbReference type="Proteomes" id="UP000190074"/>
    </source>
</evidence>
<evidence type="ECO:0000256" key="1">
    <source>
        <dbReference type="SAM" id="MobiDB-lite"/>
    </source>
</evidence>
<evidence type="ECO:0000313" key="2">
    <source>
        <dbReference type="EMBL" id="SKN08756.1"/>
    </source>
</evidence>
<sequence length="77" mass="7663">MGVGGFDGCGFGPLLRGGGAELLGLQPQAADMAGWKTADVDAGQVQHQQIFVGCQGGDHPRGGRQAGSRGPLCVGGQ</sequence>
<dbReference type="Proteomes" id="UP000190074">
    <property type="component" value="Unassembled WGS sequence"/>
</dbReference>
<feature type="region of interest" description="Disordered" evidence="1">
    <location>
        <begin position="54"/>
        <end position="77"/>
    </location>
</feature>
<protein>
    <submittedName>
        <fullName evidence="2">Uncharacterized protein</fullName>
    </submittedName>
</protein>
<proteinExistence type="predicted"/>
<accession>A0A1T8VUP6</accession>
<reference evidence="2 3" key="1">
    <citation type="submission" date="2016-11" db="EMBL/GenBank/DDBJ databases">
        <authorList>
            <consortium name="Pathogen Informatics"/>
        </authorList>
    </citation>
    <scope>NUCLEOTIDE SEQUENCE [LARGE SCALE GENOMIC DNA]</scope>
    <source>
        <strain evidence="2 3">911</strain>
    </source>
</reference>
<gene>
    <name evidence="2" type="ORF">SAMEA2259716_05861</name>
</gene>
<dbReference type="EMBL" id="FVGW01000042">
    <property type="protein sequence ID" value="SKN08756.1"/>
    <property type="molecule type" value="Genomic_DNA"/>
</dbReference>
<organism evidence="2 3">
    <name type="scientific">Mycobacteroides abscessus subsp. massiliense</name>
    <dbReference type="NCBI Taxonomy" id="1962118"/>
    <lineage>
        <taxon>Bacteria</taxon>
        <taxon>Bacillati</taxon>
        <taxon>Actinomycetota</taxon>
        <taxon>Actinomycetes</taxon>
        <taxon>Mycobacteriales</taxon>
        <taxon>Mycobacteriaceae</taxon>
        <taxon>Mycobacteroides</taxon>
        <taxon>Mycobacteroides abscessus</taxon>
    </lineage>
</organism>